<organism evidence="5 6">
    <name type="scientific">Pseudonocardia oroxyli</name>
    <dbReference type="NCBI Taxonomy" id="366584"/>
    <lineage>
        <taxon>Bacteria</taxon>
        <taxon>Bacillati</taxon>
        <taxon>Actinomycetota</taxon>
        <taxon>Actinomycetes</taxon>
        <taxon>Pseudonocardiales</taxon>
        <taxon>Pseudonocardiaceae</taxon>
        <taxon>Pseudonocardia</taxon>
    </lineage>
</organism>
<feature type="chain" id="PRO_5011620738" description="Big-1 domain-containing protein" evidence="3">
    <location>
        <begin position="29"/>
        <end position="475"/>
    </location>
</feature>
<dbReference type="InterPro" id="IPR013783">
    <property type="entry name" value="Ig-like_fold"/>
</dbReference>
<dbReference type="InterPro" id="IPR008964">
    <property type="entry name" value="Invasin/intimin_cell_adhesion"/>
</dbReference>
<dbReference type="InterPro" id="IPR003344">
    <property type="entry name" value="Big_1_dom"/>
</dbReference>
<evidence type="ECO:0000256" key="3">
    <source>
        <dbReference type="SAM" id="SignalP"/>
    </source>
</evidence>
<sequence length="475" mass="46517">MPSLRSGAVLVLTAVLAATVLTAGPALAAPGAVSVSDADLRPCASPTSVPLCSVTSGGGTAAVVDGATAQSGDGYLRLSTPGAGDKAYIREVPGLPLGRLGDLAYSTFVEKAVEGRPNLAPSFNLEVTSSKTSPKDGLPMGFTSLAWEPIYQPATVTPGTWQTWTPSTQKGWWASKDVTATGTENRFGFTTYTATFADVVAALGADATVYYVEINQGSGAGGLQSGVDLFRYGGKTYDFENPATASAITASAGNNQSAAAGQPFPTALAATVTGRSRPVPGTPVVFRVTAGSASFPGGSPTASATTGATGVATAPTLTAGPTPGPVTITATAGSGAATEAVVSTTFSATVTAPPPAAVTDLAVAVSAPPTGRPGNSFVATVRVTNKGGAPVAKASTVVTLTGGLLVVSAPDAVKPAVGTSVTILDGPLAPGATAVHRVTVVGTRAGTAGLQTVTSAAGPDATPADNTATASVRLG</sequence>
<accession>A0A1G7ZYN2</accession>
<proteinExistence type="inferred from homology"/>
<dbReference type="PROSITE" id="PS51127">
    <property type="entry name" value="BIG1"/>
    <property type="match status" value="1"/>
</dbReference>
<reference evidence="5 6" key="1">
    <citation type="submission" date="2016-10" db="EMBL/GenBank/DDBJ databases">
        <authorList>
            <person name="de Groot N.N."/>
        </authorList>
    </citation>
    <scope>NUCLEOTIDE SEQUENCE [LARGE SCALE GENOMIC DNA]</scope>
    <source>
        <strain evidence="5 6">CGMCC 4.3143</strain>
    </source>
</reference>
<evidence type="ECO:0000259" key="4">
    <source>
        <dbReference type="PROSITE" id="PS51127"/>
    </source>
</evidence>
<evidence type="ECO:0000313" key="6">
    <source>
        <dbReference type="Proteomes" id="UP000198967"/>
    </source>
</evidence>
<evidence type="ECO:0000313" key="5">
    <source>
        <dbReference type="EMBL" id="SDH13798.1"/>
    </source>
</evidence>
<protein>
    <recommendedName>
        <fullName evidence="4">Big-1 domain-containing protein</fullName>
    </recommendedName>
</protein>
<feature type="region of interest" description="Disordered" evidence="2">
    <location>
        <begin position="454"/>
        <end position="475"/>
    </location>
</feature>
<name>A0A1G7ZYN2_PSEOR</name>
<evidence type="ECO:0000256" key="2">
    <source>
        <dbReference type="SAM" id="MobiDB-lite"/>
    </source>
</evidence>
<dbReference type="SUPFAM" id="SSF49373">
    <property type="entry name" value="Invasin/intimin cell-adhesion fragments"/>
    <property type="match status" value="1"/>
</dbReference>
<dbReference type="STRING" id="366584.SAMN05216377_11989"/>
<dbReference type="AlphaFoldDB" id="A0A1G7ZYN2"/>
<feature type="domain" description="Big-1" evidence="4">
    <location>
        <begin position="247"/>
        <end position="347"/>
    </location>
</feature>
<evidence type="ECO:0000256" key="1">
    <source>
        <dbReference type="ARBA" id="ARBA00010116"/>
    </source>
</evidence>
<feature type="signal peptide" evidence="3">
    <location>
        <begin position="1"/>
        <end position="28"/>
    </location>
</feature>
<keyword evidence="6" id="KW-1185">Reference proteome</keyword>
<dbReference type="EMBL" id="FNBE01000019">
    <property type="protein sequence ID" value="SDH13798.1"/>
    <property type="molecule type" value="Genomic_DNA"/>
</dbReference>
<comment type="similarity">
    <text evidence="1">Belongs to the intimin/invasin family.</text>
</comment>
<dbReference type="Proteomes" id="UP000198967">
    <property type="component" value="Unassembled WGS sequence"/>
</dbReference>
<dbReference type="GO" id="GO:0005975">
    <property type="term" value="P:carbohydrate metabolic process"/>
    <property type="evidence" value="ECO:0007669"/>
    <property type="project" value="UniProtKB-ARBA"/>
</dbReference>
<gene>
    <name evidence="5" type="ORF">SAMN05216377_11989</name>
</gene>
<feature type="compositionally biased region" description="Low complexity" evidence="2">
    <location>
        <begin position="456"/>
        <end position="475"/>
    </location>
</feature>
<dbReference type="Gene3D" id="2.60.40.10">
    <property type="entry name" value="Immunoglobulins"/>
    <property type="match status" value="2"/>
</dbReference>
<dbReference type="RefSeq" id="WP_176921526.1">
    <property type="nucleotide sequence ID" value="NZ_FNBE01000019.1"/>
</dbReference>
<keyword evidence="3" id="KW-0732">Signal</keyword>